<dbReference type="NCBIfam" id="NF005863">
    <property type="entry name" value="PRK07798.1"/>
    <property type="match status" value="1"/>
</dbReference>
<protein>
    <submittedName>
        <fullName evidence="3">AMP-binding protein</fullName>
    </submittedName>
</protein>
<organism evidence="3 4">
    <name type="scientific">Aciditerrimonas ferrireducens</name>
    <dbReference type="NCBI Taxonomy" id="667306"/>
    <lineage>
        <taxon>Bacteria</taxon>
        <taxon>Bacillati</taxon>
        <taxon>Actinomycetota</taxon>
        <taxon>Acidimicrobiia</taxon>
        <taxon>Acidimicrobiales</taxon>
        <taxon>Acidimicrobiaceae</taxon>
        <taxon>Aciditerrimonas</taxon>
    </lineage>
</organism>
<evidence type="ECO:0000259" key="1">
    <source>
        <dbReference type="Pfam" id="PF00501"/>
    </source>
</evidence>
<reference evidence="3 4" key="1">
    <citation type="submission" date="2024-09" db="EMBL/GenBank/DDBJ databases">
        <authorList>
            <person name="Sun Q."/>
            <person name="Mori K."/>
        </authorList>
    </citation>
    <scope>NUCLEOTIDE SEQUENCE [LARGE SCALE GENOMIC DNA]</scope>
    <source>
        <strain evidence="3 4">JCM 15389</strain>
    </source>
</reference>
<proteinExistence type="predicted"/>
<dbReference type="PROSITE" id="PS00455">
    <property type="entry name" value="AMP_BINDING"/>
    <property type="match status" value="1"/>
</dbReference>
<dbReference type="Gene3D" id="3.40.50.12780">
    <property type="entry name" value="N-terminal domain of ligase-like"/>
    <property type="match status" value="1"/>
</dbReference>
<evidence type="ECO:0000313" key="3">
    <source>
        <dbReference type="EMBL" id="MFC0082229.1"/>
    </source>
</evidence>
<dbReference type="InterPro" id="IPR025110">
    <property type="entry name" value="AMP-bd_C"/>
</dbReference>
<dbReference type="InterPro" id="IPR042099">
    <property type="entry name" value="ANL_N_sf"/>
</dbReference>
<keyword evidence="4" id="KW-1185">Reference proteome</keyword>
<dbReference type="InterPro" id="IPR045851">
    <property type="entry name" value="AMP-bd_C_sf"/>
</dbReference>
<dbReference type="PANTHER" id="PTHR43767">
    <property type="entry name" value="LONG-CHAIN-FATTY-ACID--COA LIGASE"/>
    <property type="match status" value="1"/>
</dbReference>
<name>A0ABV6C7F6_9ACTN</name>
<dbReference type="SUPFAM" id="SSF56801">
    <property type="entry name" value="Acetyl-CoA synthetase-like"/>
    <property type="match status" value="1"/>
</dbReference>
<dbReference type="InterPro" id="IPR050237">
    <property type="entry name" value="ATP-dep_AMP-bd_enzyme"/>
</dbReference>
<dbReference type="Proteomes" id="UP001589788">
    <property type="component" value="Unassembled WGS sequence"/>
</dbReference>
<dbReference type="PANTHER" id="PTHR43767:SF1">
    <property type="entry name" value="NONRIBOSOMAL PEPTIDE SYNTHASE PES1 (EUROFUNG)-RELATED"/>
    <property type="match status" value="1"/>
</dbReference>
<dbReference type="Gene3D" id="3.30.300.30">
    <property type="match status" value="1"/>
</dbReference>
<dbReference type="InterPro" id="IPR000873">
    <property type="entry name" value="AMP-dep_synth/lig_dom"/>
</dbReference>
<evidence type="ECO:0000259" key="2">
    <source>
        <dbReference type="Pfam" id="PF13193"/>
    </source>
</evidence>
<feature type="domain" description="AMP-dependent synthetase/ligase" evidence="1">
    <location>
        <begin position="11"/>
        <end position="401"/>
    </location>
</feature>
<feature type="domain" description="AMP-binding enzyme C-terminal" evidence="2">
    <location>
        <begin position="455"/>
        <end position="531"/>
    </location>
</feature>
<comment type="caution">
    <text evidence="3">The sequence shown here is derived from an EMBL/GenBank/DDBJ whole genome shotgun (WGS) entry which is preliminary data.</text>
</comment>
<evidence type="ECO:0000313" key="4">
    <source>
        <dbReference type="Proteomes" id="UP001589788"/>
    </source>
</evidence>
<gene>
    <name evidence="3" type="ORF">ACFFRE_08735</name>
</gene>
<dbReference type="Pfam" id="PF13193">
    <property type="entry name" value="AMP-binding_C"/>
    <property type="match status" value="1"/>
</dbReference>
<dbReference type="InterPro" id="IPR020845">
    <property type="entry name" value="AMP-binding_CS"/>
</dbReference>
<dbReference type="EMBL" id="JBHLYQ010000081">
    <property type="protein sequence ID" value="MFC0082229.1"/>
    <property type="molecule type" value="Genomic_DNA"/>
</dbReference>
<sequence>MTGWSFATVWEAVARRFPEAPAWWHGEAAADWAGFERRAEALAQGLVAAGLAPGDRVGELVGNHPAYLETFFAASKARLVPVNLNYRYTAEELRGILQDAEPGAVVVQGAYVDRAAPLVEELGFVRRWLWVDDGNGSCPSWAEPYEALAGAGPDPARRTDASARSGDDLVLLYTGGTTGQPKGVMWPQDGLFRMLEELQGAPVPAEADPEGYAARLTRPGPGVLPAAPLMHGTGLFFVLPVLSRGGAVRTLPSQRFDPVEVLTVLSRERLKGLCIVGDAFARPLVAALEAEPARYDLSALRVVFSSGLTFSAETKSRLLRFAPRAVVVDSLGSSESGGMARTLTSAQDLSGGETEEGGAVAPRFKVGGRTRVVDDEGRDVVPGSGQVGRLAVAGHLPLGYWRDPEKTASTFLVLGGVRHVVAGDYATVEADGTIRLLGRGSVCINTGGEKVYPDEVEAVVKAAPGVRDCVVVGVPDERFGEVVTAVVEPEPGAAVELASLADACRPHLAGYKLPRRLVVLPEGLGRAANGKADYRRLRALAQERLATPTR</sequence>
<dbReference type="Pfam" id="PF00501">
    <property type="entry name" value="AMP-binding"/>
    <property type="match status" value="1"/>
</dbReference>
<dbReference type="RefSeq" id="WP_377789725.1">
    <property type="nucleotide sequence ID" value="NZ_JBHLYQ010000081.1"/>
</dbReference>
<accession>A0ABV6C7F6</accession>